<reference evidence="1" key="1">
    <citation type="journal article" date="2015" name="Nature">
        <title>Complex archaea that bridge the gap between prokaryotes and eukaryotes.</title>
        <authorList>
            <person name="Spang A."/>
            <person name="Saw J.H."/>
            <person name="Jorgensen S.L."/>
            <person name="Zaremba-Niedzwiedzka K."/>
            <person name="Martijn J."/>
            <person name="Lind A.E."/>
            <person name="van Eijk R."/>
            <person name="Schleper C."/>
            <person name="Guy L."/>
            <person name="Ettema T.J."/>
        </authorList>
    </citation>
    <scope>NUCLEOTIDE SEQUENCE</scope>
</reference>
<dbReference type="AlphaFoldDB" id="A0A0F9BV19"/>
<organism evidence="1">
    <name type="scientific">marine sediment metagenome</name>
    <dbReference type="NCBI Taxonomy" id="412755"/>
    <lineage>
        <taxon>unclassified sequences</taxon>
        <taxon>metagenomes</taxon>
        <taxon>ecological metagenomes</taxon>
    </lineage>
</organism>
<evidence type="ECO:0000313" key="1">
    <source>
        <dbReference type="EMBL" id="KKK94274.1"/>
    </source>
</evidence>
<dbReference type="EMBL" id="LAZR01047417">
    <property type="protein sequence ID" value="KKK94274.1"/>
    <property type="molecule type" value="Genomic_DNA"/>
</dbReference>
<name>A0A0F9BV19_9ZZZZ</name>
<feature type="non-terminal residue" evidence="1">
    <location>
        <position position="35"/>
    </location>
</feature>
<comment type="caution">
    <text evidence="1">The sequence shown here is derived from an EMBL/GenBank/DDBJ whole genome shotgun (WGS) entry which is preliminary data.</text>
</comment>
<protein>
    <submittedName>
        <fullName evidence="1">Uncharacterized protein</fullName>
    </submittedName>
</protein>
<gene>
    <name evidence="1" type="ORF">LCGC14_2684520</name>
</gene>
<sequence>MATEPAPRYSEVHGRLAYKQRILVEDNLQAGLGLV</sequence>
<proteinExistence type="predicted"/>
<accession>A0A0F9BV19</accession>